<evidence type="ECO:0000256" key="1">
    <source>
        <dbReference type="SAM" id="Phobius"/>
    </source>
</evidence>
<feature type="transmembrane region" description="Helical" evidence="1">
    <location>
        <begin position="273"/>
        <end position="292"/>
    </location>
</feature>
<dbReference type="Pfam" id="PF01066">
    <property type="entry name" value="CDP-OH_P_transf"/>
    <property type="match status" value="1"/>
</dbReference>
<dbReference type="EMBL" id="JBHSGO010000210">
    <property type="protein sequence ID" value="MFC4666620.1"/>
    <property type="molecule type" value="Genomic_DNA"/>
</dbReference>
<keyword evidence="1" id="KW-0812">Transmembrane</keyword>
<proteinExistence type="predicted"/>
<protein>
    <submittedName>
        <fullName evidence="2">CDP-alcohol phosphatidyltransferase family protein</fullName>
        <ecNumber evidence="2">2.7.8.-</ecNumber>
    </submittedName>
</protein>
<organism evidence="2 3">
    <name type="scientific">Falsiporphyromonas endometrii</name>
    <dbReference type="NCBI Taxonomy" id="1387297"/>
    <lineage>
        <taxon>Bacteria</taxon>
        <taxon>Pseudomonadati</taxon>
        <taxon>Bacteroidota</taxon>
        <taxon>Bacteroidia</taxon>
        <taxon>Bacteroidales</taxon>
        <taxon>Porphyromonadaceae</taxon>
        <taxon>Falsiporphyromonas</taxon>
    </lineage>
</organism>
<dbReference type="Gene3D" id="1.20.120.1760">
    <property type="match status" value="1"/>
</dbReference>
<gene>
    <name evidence="2" type="ORF">ACFO3G_08440</name>
</gene>
<dbReference type="EC" id="2.7.8.-" evidence="2"/>
<keyword evidence="1" id="KW-1133">Transmembrane helix</keyword>
<keyword evidence="1" id="KW-0472">Membrane</keyword>
<accession>A0ABV9K9G4</accession>
<reference evidence="3" key="1">
    <citation type="journal article" date="2019" name="Int. J. Syst. Evol. Microbiol.">
        <title>The Global Catalogue of Microorganisms (GCM) 10K type strain sequencing project: providing services to taxonomists for standard genome sequencing and annotation.</title>
        <authorList>
            <consortium name="The Broad Institute Genomics Platform"/>
            <consortium name="The Broad Institute Genome Sequencing Center for Infectious Disease"/>
            <person name="Wu L."/>
            <person name="Ma J."/>
        </authorList>
    </citation>
    <scope>NUCLEOTIDE SEQUENCE [LARGE SCALE GENOMIC DNA]</scope>
    <source>
        <strain evidence="3">CGMCC 4.7357</strain>
    </source>
</reference>
<comment type="caution">
    <text evidence="2">The sequence shown here is derived from an EMBL/GenBank/DDBJ whole genome shotgun (WGS) entry which is preliminary data.</text>
</comment>
<feature type="transmembrane region" description="Helical" evidence="1">
    <location>
        <begin position="134"/>
        <end position="157"/>
    </location>
</feature>
<evidence type="ECO:0000313" key="2">
    <source>
        <dbReference type="EMBL" id="MFC4666620.1"/>
    </source>
</evidence>
<evidence type="ECO:0000313" key="3">
    <source>
        <dbReference type="Proteomes" id="UP001596020"/>
    </source>
</evidence>
<feature type="transmembrane region" description="Helical" evidence="1">
    <location>
        <begin position="103"/>
        <end position="122"/>
    </location>
</feature>
<keyword evidence="3" id="KW-1185">Reference proteome</keyword>
<dbReference type="InterPro" id="IPR000462">
    <property type="entry name" value="CDP-OH_P_trans"/>
</dbReference>
<name>A0ABV9K9G4_9PORP</name>
<dbReference type="GO" id="GO:0016740">
    <property type="term" value="F:transferase activity"/>
    <property type="evidence" value="ECO:0007669"/>
    <property type="project" value="UniProtKB-KW"/>
</dbReference>
<dbReference type="Proteomes" id="UP001596020">
    <property type="component" value="Unassembled WGS sequence"/>
</dbReference>
<feature type="transmembrane region" description="Helical" evidence="1">
    <location>
        <begin position="41"/>
        <end position="62"/>
    </location>
</feature>
<feature type="transmembrane region" description="Helical" evidence="1">
    <location>
        <begin position="67"/>
        <end position="83"/>
    </location>
</feature>
<keyword evidence="2" id="KW-0808">Transferase</keyword>
<dbReference type="InterPro" id="IPR043130">
    <property type="entry name" value="CDP-OH_PTrfase_TM_dom"/>
</dbReference>
<dbReference type="RefSeq" id="WP_380079868.1">
    <property type="nucleotide sequence ID" value="NZ_JBHSGO010000210.1"/>
</dbReference>
<sequence length="306" mass="34799">MENDQSYLASLKSIETENTVDKVFYRPIGYRIARSLTNTGITPNMITIASIFVGLGGGLCFVHDYNILWALGGILCLILANIMDCVDGQLARLTGIKSEVGRILDGLAGDLWFACIYICFIIRLSHTYPDFLNGYGWILFFGIALCSGISHLIQAAITDYYKTIHLFFISPEKGKEFESIESIKNRLDRMKPGINKILTKAYLIYTTVQEHITPNLQNLLLHLKEKYGNPNNIPEDVRINFRTGSKKVMHTLDWLTFNGRTIPLFCFVLSGYFWLYFIFEIVILNIVLIVSIKRHEAMCAKQEMGI</sequence>